<keyword evidence="1" id="KW-0472">Membrane</keyword>
<keyword evidence="1" id="KW-1133">Transmembrane helix</keyword>
<comment type="caution">
    <text evidence="2">The sequence shown here is derived from an EMBL/GenBank/DDBJ whole genome shotgun (WGS) entry which is preliminary data.</text>
</comment>
<keyword evidence="1" id="KW-0812">Transmembrane</keyword>
<sequence>MIEANELIEDPRIAEPRARFRDLLAAEWIKLRSLRSTAWALAVSALAAVGFNVTAAYGDYRDLTGGDPRASGFVPVGALHDAFTQPAAMCLVFAVAAIGAVAITGEYGTGMIRTTFIAVPARRQVMAAKVVVVAAVAAGFGAAVAGTSFGLTQAILSGRDAGMSIADPGAFRLVAASALLAPVSALVGMAAGAAVRHAAPTLVVVFVILFVPPAAFGAGGRWSAVVAHTLPLNAWERLGQAVQDAVPYPWTTGGAWTVYAVWALACVLITLVGVQRRDV</sequence>
<accession>A0ABN3K0N2</accession>
<reference evidence="2 3" key="1">
    <citation type="journal article" date="2019" name="Int. J. Syst. Evol. Microbiol.">
        <title>The Global Catalogue of Microorganisms (GCM) 10K type strain sequencing project: providing services to taxonomists for standard genome sequencing and annotation.</title>
        <authorList>
            <consortium name="The Broad Institute Genomics Platform"/>
            <consortium name="The Broad Institute Genome Sequencing Center for Infectious Disease"/>
            <person name="Wu L."/>
            <person name="Ma J."/>
        </authorList>
    </citation>
    <scope>NUCLEOTIDE SEQUENCE [LARGE SCALE GENOMIC DNA]</scope>
    <source>
        <strain evidence="2 3">JCM 3325</strain>
    </source>
</reference>
<dbReference type="Proteomes" id="UP001501231">
    <property type="component" value="Unassembled WGS sequence"/>
</dbReference>
<organism evidence="2 3">
    <name type="scientific">Actinomadura vinacea</name>
    <dbReference type="NCBI Taxonomy" id="115336"/>
    <lineage>
        <taxon>Bacteria</taxon>
        <taxon>Bacillati</taxon>
        <taxon>Actinomycetota</taxon>
        <taxon>Actinomycetes</taxon>
        <taxon>Streptosporangiales</taxon>
        <taxon>Thermomonosporaceae</taxon>
        <taxon>Actinomadura</taxon>
    </lineage>
</organism>
<feature type="transmembrane region" description="Helical" evidence="1">
    <location>
        <begin position="126"/>
        <end position="151"/>
    </location>
</feature>
<protein>
    <submittedName>
        <fullName evidence="2">ABC transporter permease</fullName>
    </submittedName>
</protein>
<keyword evidence="3" id="KW-1185">Reference proteome</keyword>
<evidence type="ECO:0000256" key="1">
    <source>
        <dbReference type="SAM" id="Phobius"/>
    </source>
</evidence>
<dbReference type="EMBL" id="BAAARW010000030">
    <property type="protein sequence ID" value="GAA2446062.1"/>
    <property type="molecule type" value="Genomic_DNA"/>
</dbReference>
<evidence type="ECO:0000313" key="3">
    <source>
        <dbReference type="Proteomes" id="UP001501231"/>
    </source>
</evidence>
<feature type="transmembrane region" description="Helical" evidence="1">
    <location>
        <begin position="83"/>
        <end position="105"/>
    </location>
</feature>
<feature type="transmembrane region" description="Helical" evidence="1">
    <location>
        <begin position="256"/>
        <end position="274"/>
    </location>
</feature>
<dbReference type="RefSeq" id="WP_344595419.1">
    <property type="nucleotide sequence ID" value="NZ_BAAARW010000030.1"/>
</dbReference>
<feature type="transmembrane region" description="Helical" evidence="1">
    <location>
        <begin position="171"/>
        <end position="195"/>
    </location>
</feature>
<feature type="transmembrane region" description="Helical" evidence="1">
    <location>
        <begin position="38"/>
        <end position="58"/>
    </location>
</feature>
<feature type="transmembrane region" description="Helical" evidence="1">
    <location>
        <begin position="202"/>
        <end position="222"/>
    </location>
</feature>
<evidence type="ECO:0000313" key="2">
    <source>
        <dbReference type="EMBL" id="GAA2446062.1"/>
    </source>
</evidence>
<proteinExistence type="predicted"/>
<gene>
    <name evidence="2" type="ORF">GCM10010191_73750</name>
</gene>
<name>A0ABN3K0N2_9ACTN</name>